<gene>
    <name evidence="2" type="ORF">QBC42DRAFT_344325</name>
</gene>
<protein>
    <submittedName>
        <fullName evidence="2">Ribosome maturation protein</fullName>
    </submittedName>
</protein>
<dbReference type="InterPro" id="IPR036786">
    <property type="entry name" value="Ribosome_mat_SBDS_N_sf"/>
</dbReference>
<reference evidence="2" key="2">
    <citation type="submission" date="2023-06" db="EMBL/GenBank/DDBJ databases">
        <authorList>
            <consortium name="Lawrence Berkeley National Laboratory"/>
            <person name="Mondo S.J."/>
            <person name="Hensen N."/>
            <person name="Bonometti L."/>
            <person name="Westerberg I."/>
            <person name="Brannstrom I.O."/>
            <person name="Guillou S."/>
            <person name="Cros-Aarteil S."/>
            <person name="Calhoun S."/>
            <person name="Haridas S."/>
            <person name="Kuo A."/>
            <person name="Pangilinan J."/>
            <person name="Riley R."/>
            <person name="Labutti K."/>
            <person name="Andreopoulos B."/>
            <person name="Lipzen A."/>
            <person name="Chen C."/>
            <person name="Yanf M."/>
            <person name="Daum C."/>
            <person name="Ng V."/>
            <person name="Clum A."/>
            <person name="Steindorff A."/>
            <person name="Ohm R."/>
            <person name="Martin F."/>
            <person name="Silar P."/>
            <person name="Natvig D."/>
            <person name="Lalanne C."/>
            <person name="Gautier V."/>
            <person name="Ament-Velasquez S.L."/>
            <person name="Kruys A."/>
            <person name="Hutchinson M.I."/>
            <person name="Powell A.J."/>
            <person name="Barry K."/>
            <person name="Miller A.N."/>
            <person name="Grigoriev I.V."/>
            <person name="Debuchy R."/>
            <person name="Gladieux P."/>
            <person name="Thoren M.H."/>
            <person name="Johannesson H."/>
        </authorList>
    </citation>
    <scope>NUCLEOTIDE SEQUENCE</scope>
    <source>
        <strain evidence="2">PSN324</strain>
    </source>
</reference>
<dbReference type="PANTHER" id="PTHR10927:SF2">
    <property type="entry name" value="RESTRICTION OF TELOMERE CAPPING PROTEIN 3"/>
    <property type="match status" value="1"/>
</dbReference>
<evidence type="ECO:0000259" key="1">
    <source>
        <dbReference type="Pfam" id="PF01172"/>
    </source>
</evidence>
<proteinExistence type="predicted"/>
<organism evidence="2 3">
    <name type="scientific">Cladorrhinum samala</name>
    <dbReference type="NCBI Taxonomy" id="585594"/>
    <lineage>
        <taxon>Eukaryota</taxon>
        <taxon>Fungi</taxon>
        <taxon>Dikarya</taxon>
        <taxon>Ascomycota</taxon>
        <taxon>Pezizomycotina</taxon>
        <taxon>Sordariomycetes</taxon>
        <taxon>Sordariomycetidae</taxon>
        <taxon>Sordariales</taxon>
        <taxon>Podosporaceae</taxon>
        <taxon>Cladorrhinum</taxon>
    </lineage>
</organism>
<dbReference type="SUPFAM" id="SSF89895">
    <property type="entry name" value="FYSH domain"/>
    <property type="match status" value="1"/>
</dbReference>
<dbReference type="AlphaFoldDB" id="A0AAV9HYP2"/>
<dbReference type="Proteomes" id="UP001321749">
    <property type="component" value="Unassembled WGS sequence"/>
</dbReference>
<dbReference type="Pfam" id="PF01172">
    <property type="entry name" value="SBDS_N"/>
    <property type="match status" value="1"/>
</dbReference>
<name>A0AAV9HYP2_9PEZI</name>
<dbReference type="EMBL" id="MU864944">
    <property type="protein sequence ID" value="KAK4464851.1"/>
    <property type="molecule type" value="Genomic_DNA"/>
</dbReference>
<dbReference type="PANTHER" id="PTHR10927">
    <property type="entry name" value="RIBOSOME MATURATION PROTEIN SBDS"/>
    <property type="match status" value="1"/>
</dbReference>
<reference evidence="2" key="1">
    <citation type="journal article" date="2023" name="Mol. Phylogenet. Evol.">
        <title>Genome-scale phylogeny and comparative genomics of the fungal order Sordariales.</title>
        <authorList>
            <person name="Hensen N."/>
            <person name="Bonometti L."/>
            <person name="Westerberg I."/>
            <person name="Brannstrom I.O."/>
            <person name="Guillou S."/>
            <person name="Cros-Aarteil S."/>
            <person name="Calhoun S."/>
            <person name="Haridas S."/>
            <person name="Kuo A."/>
            <person name="Mondo S."/>
            <person name="Pangilinan J."/>
            <person name="Riley R."/>
            <person name="LaButti K."/>
            <person name="Andreopoulos B."/>
            <person name="Lipzen A."/>
            <person name="Chen C."/>
            <person name="Yan M."/>
            <person name="Daum C."/>
            <person name="Ng V."/>
            <person name="Clum A."/>
            <person name="Steindorff A."/>
            <person name="Ohm R.A."/>
            <person name="Martin F."/>
            <person name="Silar P."/>
            <person name="Natvig D.O."/>
            <person name="Lalanne C."/>
            <person name="Gautier V."/>
            <person name="Ament-Velasquez S.L."/>
            <person name="Kruys A."/>
            <person name="Hutchinson M.I."/>
            <person name="Powell A.J."/>
            <person name="Barry K."/>
            <person name="Miller A.N."/>
            <person name="Grigoriev I.V."/>
            <person name="Debuchy R."/>
            <person name="Gladieux P."/>
            <person name="Hiltunen Thoren M."/>
            <person name="Johannesson H."/>
        </authorList>
    </citation>
    <scope>NUCLEOTIDE SEQUENCE</scope>
    <source>
        <strain evidence="2">PSN324</strain>
    </source>
</reference>
<feature type="domain" description="Ribosome maturation protein SDO1/SBDS N-terminal" evidence="1">
    <location>
        <begin position="9"/>
        <end position="100"/>
    </location>
</feature>
<dbReference type="InterPro" id="IPR039100">
    <property type="entry name" value="Sdo1/SBDS-like"/>
</dbReference>
<dbReference type="Gene3D" id="3.30.1250.10">
    <property type="entry name" value="Ribosome maturation protein SBDS, N-terminal domain"/>
    <property type="match status" value="1"/>
</dbReference>
<evidence type="ECO:0000313" key="3">
    <source>
        <dbReference type="Proteomes" id="UP001321749"/>
    </source>
</evidence>
<keyword evidence="3" id="KW-1185">Reference proteome</keyword>
<dbReference type="InterPro" id="IPR019783">
    <property type="entry name" value="SDO1/SBDS_N"/>
</dbReference>
<comment type="caution">
    <text evidence="2">The sequence shown here is derived from an EMBL/GenBank/DDBJ whole genome shotgun (WGS) entry which is preliminary data.</text>
</comment>
<sequence>MARGDATHAKLHYKGTNEDFIVMVDSVEDYQKWQTDKSIPLSQVVSSFKIFTTHKHGAQGMYEGASNSMLENEFGTTKDDEIVAKILEKGTLQEFEFQERQGNRNMSNGSR</sequence>
<accession>A0AAV9HYP2</accession>
<evidence type="ECO:0000313" key="2">
    <source>
        <dbReference type="EMBL" id="KAK4464851.1"/>
    </source>
</evidence>